<dbReference type="InterPro" id="IPR050571">
    <property type="entry name" value="Class-IV_PLP-Dep_Aminotrnsfr"/>
</dbReference>
<dbReference type="SUPFAM" id="SSF56752">
    <property type="entry name" value="D-aminoacid aminotransferase-like PLP-dependent enzymes"/>
    <property type="match status" value="1"/>
</dbReference>
<dbReference type="Gene3D" id="3.30.470.10">
    <property type="match status" value="1"/>
</dbReference>
<dbReference type="Gene3D" id="3.20.10.10">
    <property type="entry name" value="D-amino Acid Aminotransferase, subunit A, domain 2"/>
    <property type="match status" value="1"/>
</dbReference>
<evidence type="ECO:0000313" key="14">
    <source>
        <dbReference type="Proteomes" id="UP000257039"/>
    </source>
</evidence>
<dbReference type="InterPro" id="IPR036038">
    <property type="entry name" value="Aminotransferase-like"/>
</dbReference>
<comment type="cofactor">
    <cofactor evidence="1">
        <name>pyridoxal 5'-phosphate</name>
        <dbReference type="ChEBI" id="CHEBI:597326"/>
    </cofactor>
</comment>
<dbReference type="EC" id="4.1.3.38" evidence="8 12"/>
<gene>
    <name evidence="13" type="ORF">B9G39_13230</name>
</gene>
<evidence type="ECO:0000256" key="3">
    <source>
        <dbReference type="ARBA" id="ARBA00011738"/>
    </source>
</evidence>
<evidence type="ECO:0000256" key="9">
    <source>
        <dbReference type="ARBA" id="ARBA00049529"/>
    </source>
</evidence>
<dbReference type="GO" id="GO:0046656">
    <property type="term" value="P:folic acid biosynthetic process"/>
    <property type="evidence" value="ECO:0007669"/>
    <property type="project" value="UniProtKB-KW"/>
</dbReference>
<dbReference type="CDD" id="cd01559">
    <property type="entry name" value="ADCL_like"/>
    <property type="match status" value="1"/>
</dbReference>
<comment type="similarity">
    <text evidence="2">Belongs to the class-IV pyridoxal-phosphate-dependent aminotransferase family.</text>
</comment>
<dbReference type="GO" id="GO:0008696">
    <property type="term" value="F:4-amino-4-deoxychorismate lyase activity"/>
    <property type="evidence" value="ECO:0007669"/>
    <property type="project" value="UniProtKB-UniRule"/>
</dbReference>
<comment type="subunit">
    <text evidence="3">Homodimer.</text>
</comment>
<evidence type="ECO:0000256" key="7">
    <source>
        <dbReference type="ARBA" id="ARBA00035633"/>
    </source>
</evidence>
<sequence length="278" mass="30772">MGCWLNGEPCQYIAVGDRGLSYGDGIFETIKVVNQQPSLWHLHKARLVQGLARLKITCDLVDIERCVFEACQQQSTALGVVKLTVTRGGGGRGYNPVGSGPASILVELYPYPDYPLANWSTGIRLFPCTTYLAHQPLLAGLKHLNRLEQVLARQEWQSAEYGEGLVMDSTGHVIEATMSNIFLVSDNRLITPDLSLCGVEGTCRTFIIEQAKKRGGTVEVLNVTLAMLFTATEVFVCNSVLGIWPVRAFQAPSWSEEKHWPVGQMTQYWQQTLIEVLG</sequence>
<keyword evidence="6 13" id="KW-0456">Lyase</keyword>
<dbReference type="InterPro" id="IPR017824">
    <property type="entry name" value="Aminodeoxychorismate_lyase_IV"/>
</dbReference>
<dbReference type="Proteomes" id="UP000257039">
    <property type="component" value="Unassembled WGS sequence"/>
</dbReference>
<keyword evidence="5" id="KW-0289">Folate biosynthesis</keyword>
<evidence type="ECO:0000256" key="6">
    <source>
        <dbReference type="ARBA" id="ARBA00023239"/>
    </source>
</evidence>
<dbReference type="GO" id="GO:0008153">
    <property type="term" value="P:4-aminobenzoate biosynthetic process"/>
    <property type="evidence" value="ECO:0007669"/>
    <property type="project" value="UniProtKB-UniRule"/>
</dbReference>
<comment type="caution">
    <text evidence="13">The sequence shown here is derived from an EMBL/GenBank/DDBJ whole genome shotgun (WGS) entry which is preliminary data.</text>
</comment>
<organism evidence="13 14">
    <name type="scientific">Zooshikella ganghwensis</name>
    <dbReference type="NCBI Taxonomy" id="202772"/>
    <lineage>
        <taxon>Bacteria</taxon>
        <taxon>Pseudomonadati</taxon>
        <taxon>Pseudomonadota</taxon>
        <taxon>Gammaproteobacteria</taxon>
        <taxon>Oceanospirillales</taxon>
        <taxon>Zooshikellaceae</taxon>
        <taxon>Zooshikella</taxon>
    </lineage>
</organism>
<evidence type="ECO:0000256" key="5">
    <source>
        <dbReference type="ARBA" id="ARBA00022909"/>
    </source>
</evidence>
<dbReference type="InterPro" id="IPR043131">
    <property type="entry name" value="BCAT-like_N"/>
</dbReference>
<evidence type="ECO:0000256" key="8">
    <source>
        <dbReference type="ARBA" id="ARBA00035676"/>
    </source>
</evidence>
<dbReference type="PANTHER" id="PTHR42743:SF2">
    <property type="entry name" value="AMINODEOXYCHORISMATE LYASE"/>
    <property type="match status" value="1"/>
</dbReference>
<comment type="function">
    <text evidence="10">Involved in the biosynthesis of p-aminobenzoate (PABA), a precursor of tetrahydrofolate. Converts 4-amino-4-deoxychorismate into 4-aminobenzoate (PABA) and pyruvate.</text>
</comment>
<comment type="pathway">
    <text evidence="7">Cofactor biosynthesis; tetrahydrofolate biosynthesis; 4-aminobenzoate from chorismate: step 2/2.</text>
</comment>
<evidence type="ECO:0000256" key="4">
    <source>
        <dbReference type="ARBA" id="ARBA00022898"/>
    </source>
</evidence>
<dbReference type="PANTHER" id="PTHR42743">
    <property type="entry name" value="AMINO-ACID AMINOTRANSFERASE"/>
    <property type="match status" value="1"/>
</dbReference>
<keyword evidence="4" id="KW-0663">Pyridoxal phosphate</keyword>
<evidence type="ECO:0000256" key="1">
    <source>
        <dbReference type="ARBA" id="ARBA00001933"/>
    </source>
</evidence>
<evidence type="ECO:0000313" key="13">
    <source>
        <dbReference type="EMBL" id="RDH46739.1"/>
    </source>
</evidence>
<evidence type="ECO:0000256" key="12">
    <source>
        <dbReference type="NCBIfam" id="TIGR03461"/>
    </source>
</evidence>
<name>A0A4P9VUV7_9GAMM</name>
<dbReference type="NCBIfam" id="NF004761">
    <property type="entry name" value="PRK06092.1"/>
    <property type="match status" value="1"/>
</dbReference>
<evidence type="ECO:0000256" key="10">
    <source>
        <dbReference type="ARBA" id="ARBA00054027"/>
    </source>
</evidence>
<keyword evidence="14" id="KW-1185">Reference proteome</keyword>
<dbReference type="GO" id="GO:0030170">
    <property type="term" value="F:pyridoxal phosphate binding"/>
    <property type="evidence" value="ECO:0007669"/>
    <property type="project" value="InterPro"/>
</dbReference>
<dbReference type="NCBIfam" id="TIGR03461">
    <property type="entry name" value="pabC_Proteo"/>
    <property type="match status" value="1"/>
</dbReference>
<dbReference type="FunFam" id="3.20.10.10:FF:000002">
    <property type="entry name" value="D-alanine aminotransferase"/>
    <property type="match status" value="1"/>
</dbReference>
<evidence type="ECO:0000256" key="2">
    <source>
        <dbReference type="ARBA" id="ARBA00009320"/>
    </source>
</evidence>
<dbReference type="GO" id="GO:0005829">
    <property type="term" value="C:cytosol"/>
    <property type="evidence" value="ECO:0007669"/>
    <property type="project" value="TreeGrafter"/>
</dbReference>
<reference evidence="13 14" key="1">
    <citation type="submission" date="2017-04" db="EMBL/GenBank/DDBJ databases">
        <title>Draft genome sequence of Zooshikella ganghwensis VG4 isolated from Red Sea sediments.</title>
        <authorList>
            <person name="Rehman Z."/>
            <person name="Alam I."/>
            <person name="Kamau A."/>
            <person name="Bajic V."/>
            <person name="Leiknes T."/>
        </authorList>
    </citation>
    <scope>NUCLEOTIDE SEQUENCE [LARGE SCALE GENOMIC DNA]</scope>
    <source>
        <strain evidence="13 14">VG4</strain>
    </source>
</reference>
<dbReference type="InterPro" id="IPR001544">
    <property type="entry name" value="Aminotrans_IV"/>
</dbReference>
<dbReference type="AlphaFoldDB" id="A0A4P9VUV7"/>
<evidence type="ECO:0000256" key="11">
    <source>
        <dbReference type="ARBA" id="ARBA00069174"/>
    </source>
</evidence>
<proteinExistence type="inferred from homology"/>
<protein>
    <recommendedName>
        <fullName evidence="11 12">Aminodeoxychorismate lyase</fullName>
        <ecNumber evidence="8 12">4.1.3.38</ecNumber>
    </recommendedName>
</protein>
<accession>A0A4P9VUV7</accession>
<dbReference type="Pfam" id="PF01063">
    <property type="entry name" value="Aminotran_4"/>
    <property type="match status" value="1"/>
</dbReference>
<comment type="catalytic activity">
    <reaction evidence="9">
        <text>4-amino-4-deoxychorismate = 4-aminobenzoate + pyruvate + H(+)</text>
        <dbReference type="Rhea" id="RHEA:16201"/>
        <dbReference type="ChEBI" id="CHEBI:15361"/>
        <dbReference type="ChEBI" id="CHEBI:15378"/>
        <dbReference type="ChEBI" id="CHEBI:17836"/>
        <dbReference type="ChEBI" id="CHEBI:58406"/>
        <dbReference type="EC" id="4.1.3.38"/>
    </reaction>
</comment>
<dbReference type="EMBL" id="NDXW01000001">
    <property type="protein sequence ID" value="RDH46739.1"/>
    <property type="molecule type" value="Genomic_DNA"/>
</dbReference>
<dbReference type="InterPro" id="IPR043132">
    <property type="entry name" value="BCAT-like_C"/>
</dbReference>